<accession>A0AAV1DFW1</accession>
<sequence length="271" mass="30044">MLRVQNVCLNASMKDSGKVINAFHGCTSLVELYLVNCSVRNVSHIEFPSLKTIVLDHVELSDGESSALLFDGCSVIETLVLSHCEINMDYFCIGIPWLKNLYIRCCFINSSTTVDIDSPELESLYYVGMLVEVFEFAEFDHIRGLAIHVIPMNKLLQGDDDELDSSCYDFVKYAELVNPFSGVESLCLGQFSIEALYHQLLPLPKFCSLKSLHLDTIGMAGWIILGGLLENASNLETLHFQGFNMYEGGFASFFSSLNGVPTCLSSSLKGD</sequence>
<dbReference type="PANTHER" id="PTHR31900:SF27">
    <property type="entry name" value="FBD DOMAIN-CONTAINING PROTEIN"/>
    <property type="match status" value="1"/>
</dbReference>
<feature type="domain" description="F-box/LRR-repeat protein 15/At3g58940/PEG3-like LRR" evidence="1">
    <location>
        <begin position="10"/>
        <end position="129"/>
    </location>
</feature>
<dbReference type="AlphaFoldDB" id="A0AAV1DFW1"/>
<dbReference type="PANTHER" id="PTHR31900">
    <property type="entry name" value="F-BOX/RNI SUPERFAMILY PROTEIN-RELATED"/>
    <property type="match status" value="1"/>
</dbReference>
<evidence type="ECO:0000259" key="1">
    <source>
        <dbReference type="Pfam" id="PF24758"/>
    </source>
</evidence>
<dbReference type="Pfam" id="PF24758">
    <property type="entry name" value="LRR_At5g56370"/>
    <property type="match status" value="1"/>
</dbReference>
<dbReference type="InterPro" id="IPR055411">
    <property type="entry name" value="LRR_FXL15/At3g58940/PEG3-like"/>
</dbReference>
<evidence type="ECO:0000313" key="2">
    <source>
        <dbReference type="EMBL" id="CAI9105707.1"/>
    </source>
</evidence>
<dbReference type="InterPro" id="IPR032675">
    <property type="entry name" value="LRR_dom_sf"/>
</dbReference>
<gene>
    <name evidence="2" type="ORF">OLC1_LOCUS14347</name>
</gene>
<name>A0AAV1DFW1_OLDCO</name>
<evidence type="ECO:0000313" key="3">
    <source>
        <dbReference type="Proteomes" id="UP001161247"/>
    </source>
</evidence>
<keyword evidence="3" id="KW-1185">Reference proteome</keyword>
<dbReference type="Proteomes" id="UP001161247">
    <property type="component" value="Chromosome 5"/>
</dbReference>
<dbReference type="Gene3D" id="3.80.10.10">
    <property type="entry name" value="Ribonuclease Inhibitor"/>
    <property type="match status" value="1"/>
</dbReference>
<reference evidence="2" key="1">
    <citation type="submission" date="2023-03" db="EMBL/GenBank/DDBJ databases">
        <authorList>
            <person name="Julca I."/>
        </authorList>
    </citation>
    <scope>NUCLEOTIDE SEQUENCE</scope>
</reference>
<dbReference type="SUPFAM" id="SSF52058">
    <property type="entry name" value="L domain-like"/>
    <property type="match status" value="1"/>
</dbReference>
<dbReference type="EMBL" id="OX459122">
    <property type="protein sequence ID" value="CAI9105707.1"/>
    <property type="molecule type" value="Genomic_DNA"/>
</dbReference>
<proteinExistence type="predicted"/>
<organism evidence="2 3">
    <name type="scientific">Oldenlandia corymbosa var. corymbosa</name>
    <dbReference type="NCBI Taxonomy" id="529605"/>
    <lineage>
        <taxon>Eukaryota</taxon>
        <taxon>Viridiplantae</taxon>
        <taxon>Streptophyta</taxon>
        <taxon>Embryophyta</taxon>
        <taxon>Tracheophyta</taxon>
        <taxon>Spermatophyta</taxon>
        <taxon>Magnoliopsida</taxon>
        <taxon>eudicotyledons</taxon>
        <taxon>Gunneridae</taxon>
        <taxon>Pentapetalae</taxon>
        <taxon>asterids</taxon>
        <taxon>lamiids</taxon>
        <taxon>Gentianales</taxon>
        <taxon>Rubiaceae</taxon>
        <taxon>Rubioideae</taxon>
        <taxon>Spermacoceae</taxon>
        <taxon>Hedyotis-Oldenlandia complex</taxon>
        <taxon>Oldenlandia</taxon>
    </lineage>
</organism>
<protein>
    <submittedName>
        <fullName evidence="2">OLC1v1004692C1</fullName>
    </submittedName>
</protein>
<dbReference type="InterPro" id="IPR050232">
    <property type="entry name" value="FBL13/AtMIF1-like"/>
</dbReference>